<proteinExistence type="predicted"/>
<dbReference type="EMBL" id="PFBQ01000044">
    <property type="protein sequence ID" value="PIR80733.1"/>
    <property type="molecule type" value="Genomic_DNA"/>
</dbReference>
<name>A0A2H0U7P1_9BACT</name>
<protein>
    <submittedName>
        <fullName evidence="1">Uncharacterized protein</fullName>
    </submittedName>
</protein>
<accession>A0A2H0U7P1</accession>
<reference evidence="2" key="1">
    <citation type="submission" date="2017-09" db="EMBL/GenBank/DDBJ databases">
        <title>Depth-based differentiation of microbial function through sediment-hosted aquifers and enrichment of novel symbionts in the deep terrestrial subsurface.</title>
        <authorList>
            <person name="Probst A.J."/>
            <person name="Ladd B."/>
            <person name="Jarett J.K."/>
            <person name="Geller-Mcgrath D.E."/>
            <person name="Sieber C.M.K."/>
            <person name="Emerson J.B."/>
            <person name="Anantharaman K."/>
            <person name="Thomas B.C."/>
            <person name="Malmstrom R."/>
            <person name="Stieglmeier M."/>
            <person name="Klingl A."/>
            <person name="Woyke T."/>
            <person name="Ryan C.M."/>
            <person name="Banfield J.F."/>
        </authorList>
    </citation>
    <scope>NUCLEOTIDE SEQUENCE [LARGE SCALE GENOMIC DNA]</scope>
</reference>
<dbReference type="Proteomes" id="UP000229128">
    <property type="component" value="Unassembled WGS sequence"/>
</dbReference>
<comment type="caution">
    <text evidence="1">The sequence shown here is derived from an EMBL/GenBank/DDBJ whole genome shotgun (WGS) entry which is preliminary data.</text>
</comment>
<evidence type="ECO:0000313" key="2">
    <source>
        <dbReference type="Proteomes" id="UP000229128"/>
    </source>
</evidence>
<dbReference type="AlphaFoldDB" id="A0A2H0U7P1"/>
<gene>
    <name evidence="1" type="ORF">COU24_02420</name>
</gene>
<evidence type="ECO:0000313" key="1">
    <source>
        <dbReference type="EMBL" id="PIR80733.1"/>
    </source>
</evidence>
<organism evidence="1 2">
    <name type="scientific">Candidatus Kuenenbacteria bacterium CG10_big_fil_rev_8_21_14_0_10_39_14</name>
    <dbReference type="NCBI Taxonomy" id="1974619"/>
    <lineage>
        <taxon>Bacteria</taxon>
        <taxon>Candidatus Kueneniibacteriota</taxon>
    </lineage>
</organism>
<sequence>MIFDESALVEILCKEGEKVKESVEFNTGDGGRINNSLEFMLKICSAIQKNNNVNLNQLRELLNGLIGKNGILPNERKKIQRIIDFLSP</sequence>